<dbReference type="Proteomes" id="UP001221898">
    <property type="component" value="Unassembled WGS sequence"/>
</dbReference>
<sequence>LGNQRRKLLCAIALDCLRSRPVFDPRLPDFPLPSPILDCLRIRLRVPNPAHGYRRFYCTVDWTVVLQLTSCSCFQ</sequence>
<dbReference type="AlphaFoldDB" id="A0AAD7R5D8"/>
<comment type="caution">
    <text evidence="1">The sequence shown here is derived from an EMBL/GenBank/DDBJ whole genome shotgun (WGS) entry which is preliminary data.</text>
</comment>
<organism evidence="1 2">
    <name type="scientific">Aldrovandia affinis</name>
    <dbReference type="NCBI Taxonomy" id="143900"/>
    <lineage>
        <taxon>Eukaryota</taxon>
        <taxon>Metazoa</taxon>
        <taxon>Chordata</taxon>
        <taxon>Craniata</taxon>
        <taxon>Vertebrata</taxon>
        <taxon>Euteleostomi</taxon>
        <taxon>Actinopterygii</taxon>
        <taxon>Neopterygii</taxon>
        <taxon>Teleostei</taxon>
        <taxon>Notacanthiformes</taxon>
        <taxon>Halosauridae</taxon>
        <taxon>Aldrovandia</taxon>
    </lineage>
</organism>
<dbReference type="EMBL" id="JAINUG010000630">
    <property type="protein sequence ID" value="KAJ8362610.1"/>
    <property type="molecule type" value="Genomic_DNA"/>
</dbReference>
<proteinExistence type="predicted"/>
<keyword evidence="2" id="KW-1185">Reference proteome</keyword>
<evidence type="ECO:0000313" key="2">
    <source>
        <dbReference type="Proteomes" id="UP001221898"/>
    </source>
</evidence>
<protein>
    <submittedName>
        <fullName evidence="1">Uncharacterized protein</fullName>
    </submittedName>
</protein>
<gene>
    <name evidence="1" type="ORF">AAFF_G00367570</name>
</gene>
<evidence type="ECO:0000313" key="1">
    <source>
        <dbReference type="EMBL" id="KAJ8362610.1"/>
    </source>
</evidence>
<name>A0AAD7R5D8_9TELE</name>
<accession>A0AAD7R5D8</accession>
<feature type="non-terminal residue" evidence="1">
    <location>
        <position position="1"/>
    </location>
</feature>
<reference evidence="1" key="1">
    <citation type="journal article" date="2023" name="Science">
        <title>Genome structures resolve the early diversification of teleost fishes.</title>
        <authorList>
            <person name="Parey E."/>
            <person name="Louis A."/>
            <person name="Montfort J."/>
            <person name="Bouchez O."/>
            <person name="Roques C."/>
            <person name="Iampietro C."/>
            <person name="Lluch J."/>
            <person name="Castinel A."/>
            <person name="Donnadieu C."/>
            <person name="Desvignes T."/>
            <person name="Floi Bucao C."/>
            <person name="Jouanno E."/>
            <person name="Wen M."/>
            <person name="Mejri S."/>
            <person name="Dirks R."/>
            <person name="Jansen H."/>
            <person name="Henkel C."/>
            <person name="Chen W.J."/>
            <person name="Zahm M."/>
            <person name="Cabau C."/>
            <person name="Klopp C."/>
            <person name="Thompson A.W."/>
            <person name="Robinson-Rechavi M."/>
            <person name="Braasch I."/>
            <person name="Lecointre G."/>
            <person name="Bobe J."/>
            <person name="Postlethwait J.H."/>
            <person name="Berthelot C."/>
            <person name="Roest Crollius H."/>
            <person name="Guiguen Y."/>
        </authorList>
    </citation>
    <scope>NUCLEOTIDE SEQUENCE</scope>
    <source>
        <strain evidence="1">NC1722</strain>
    </source>
</reference>
<feature type="non-terminal residue" evidence="1">
    <location>
        <position position="75"/>
    </location>
</feature>